<evidence type="ECO:0000256" key="1">
    <source>
        <dbReference type="SAM" id="MobiDB-lite"/>
    </source>
</evidence>
<dbReference type="Proteomes" id="UP000320048">
    <property type="component" value="Unassembled WGS sequence"/>
</dbReference>
<protein>
    <recommendedName>
        <fullName evidence="5">DUF1795 domain-containing protein</fullName>
    </recommendedName>
</protein>
<organism evidence="3 4">
    <name type="scientific">Candidatus Segetimicrobium genomatis</name>
    <dbReference type="NCBI Taxonomy" id="2569760"/>
    <lineage>
        <taxon>Bacteria</taxon>
        <taxon>Bacillati</taxon>
        <taxon>Candidatus Sysuimicrobiota</taxon>
        <taxon>Candidatus Sysuimicrobiia</taxon>
        <taxon>Candidatus Sysuimicrobiales</taxon>
        <taxon>Candidatus Segetimicrobiaceae</taxon>
        <taxon>Candidatus Segetimicrobium</taxon>
    </lineage>
</organism>
<evidence type="ECO:0000313" key="4">
    <source>
        <dbReference type="Proteomes" id="UP000320048"/>
    </source>
</evidence>
<dbReference type="EMBL" id="VBAO01000406">
    <property type="protein sequence ID" value="TMI78076.1"/>
    <property type="molecule type" value="Genomic_DNA"/>
</dbReference>
<feature type="region of interest" description="Disordered" evidence="1">
    <location>
        <begin position="212"/>
        <end position="236"/>
    </location>
</feature>
<evidence type="ECO:0000256" key="2">
    <source>
        <dbReference type="SAM" id="SignalP"/>
    </source>
</evidence>
<dbReference type="Gene3D" id="3.40.1000.10">
    <property type="entry name" value="Mog1/PsbP, alpha/beta/alpha sandwich"/>
    <property type="match status" value="1"/>
</dbReference>
<feature type="signal peptide" evidence="2">
    <location>
        <begin position="1"/>
        <end position="38"/>
    </location>
</feature>
<name>A0A537J4U5_9BACT</name>
<dbReference type="AlphaFoldDB" id="A0A537J4U5"/>
<feature type="chain" id="PRO_5021902236" description="DUF1795 domain-containing protein" evidence="2">
    <location>
        <begin position="39"/>
        <end position="236"/>
    </location>
</feature>
<gene>
    <name evidence="3" type="ORF">E6H04_13060</name>
</gene>
<keyword evidence="2" id="KW-0732">Signal</keyword>
<evidence type="ECO:0008006" key="5">
    <source>
        <dbReference type="Google" id="ProtNLM"/>
    </source>
</evidence>
<reference evidence="3 4" key="1">
    <citation type="journal article" date="2019" name="Nat. Microbiol.">
        <title>Mediterranean grassland soil C-N compound turnover is dependent on rainfall and depth, and is mediated by genomically divergent microorganisms.</title>
        <authorList>
            <person name="Diamond S."/>
            <person name="Andeer P.F."/>
            <person name="Li Z."/>
            <person name="Crits-Christoph A."/>
            <person name="Burstein D."/>
            <person name="Anantharaman K."/>
            <person name="Lane K.R."/>
            <person name="Thomas B.C."/>
            <person name="Pan C."/>
            <person name="Northen T.R."/>
            <person name="Banfield J.F."/>
        </authorList>
    </citation>
    <scope>NUCLEOTIDE SEQUENCE [LARGE SCALE GENOMIC DNA]</scope>
    <source>
        <strain evidence="3">NP_7</strain>
    </source>
</reference>
<comment type="caution">
    <text evidence="3">The sequence shown here is derived from an EMBL/GenBank/DDBJ whole genome shotgun (WGS) entry which is preliminary data.</text>
</comment>
<accession>A0A537J4U5</accession>
<feature type="compositionally biased region" description="Low complexity" evidence="1">
    <location>
        <begin position="216"/>
        <end position="229"/>
    </location>
</feature>
<proteinExistence type="predicted"/>
<evidence type="ECO:0000313" key="3">
    <source>
        <dbReference type="EMBL" id="TMI78076.1"/>
    </source>
</evidence>
<sequence>MPPPVRCAILPPAMTRVRLLCAICCGFLLAALAVPAGAQPAGMKRVTDSKGRFAISFPIGWEVMAMNANVLAGEVTRNLPKDFFSLLMAVDPADPGSPTVVIIMGFTLPRQVSPQAFGAMISEPLLVGKLDGVTVVTEGNATIAGRPAFYRYFTAQTKKGDDLYNVMVSLTAGQDGYLIFGVTRNVPETLRKNFAEISRILETFHPIAKPGASIVPAPGTPAGSPTPCSRRCRRAA</sequence>